<reference evidence="4 5" key="1">
    <citation type="journal article" date="2016" name="Nat. Commun.">
        <title>Microbial interactions lead to rapid micro-scale successions on model marine particles.</title>
        <authorList>
            <person name="Datta M.S."/>
            <person name="Sliwerska E."/>
            <person name="Gore J."/>
            <person name="Polz M.F."/>
            <person name="Cordero O.X."/>
        </authorList>
    </citation>
    <scope>NUCLEOTIDE SEQUENCE [LARGE SCALE GENOMIC DNA]</scope>
    <source>
        <strain evidence="4 5">4G03</strain>
    </source>
</reference>
<feature type="coiled-coil region" evidence="1">
    <location>
        <begin position="100"/>
        <end position="162"/>
    </location>
</feature>
<sequence>MEDNLHQFFKENDFDVFEPHQGHLNRFQRKLETPKRSKKPSYFWMSIAASVVLVLGFYLGSYQQKNTYDLADISPKMAEAQNFFVTTINQELKEVEQYRNLETETVIEDSLNEIEELEDQYKTLVKELSKRENKHQIIREMIQNYQQRLDVLEKLLLRLELQQNPAKIEILEDEII</sequence>
<evidence type="ECO:0000313" key="5">
    <source>
        <dbReference type="Proteomes" id="UP000222163"/>
    </source>
</evidence>
<protein>
    <recommendedName>
        <fullName evidence="7">Anti-sigma factor</fullName>
    </recommendedName>
</protein>
<comment type="caution">
    <text evidence="4">The sequence shown here is derived from an EMBL/GenBank/DDBJ whole genome shotgun (WGS) entry which is preliminary data.</text>
</comment>
<reference evidence="3 6" key="3">
    <citation type="submission" date="2023-07" db="EMBL/GenBank/DDBJ databases">
        <title>Genome content predicts the carbon catabolic preferences of heterotrophic bacteria.</title>
        <authorList>
            <person name="Gralka M."/>
        </authorList>
    </citation>
    <scope>NUCLEOTIDE SEQUENCE [LARGE SCALE GENOMIC DNA]</scope>
    <source>
        <strain evidence="3 6">4G03</strain>
    </source>
</reference>
<feature type="transmembrane region" description="Helical" evidence="2">
    <location>
        <begin position="41"/>
        <end position="60"/>
    </location>
</feature>
<name>A0A2G1BQA2_9FLAO</name>
<accession>A0A2G1BQA2</accession>
<evidence type="ECO:0000313" key="4">
    <source>
        <dbReference type="EMBL" id="PHN96207.1"/>
    </source>
</evidence>
<keyword evidence="2" id="KW-1133">Transmembrane helix</keyword>
<reference evidence="4" key="2">
    <citation type="submission" date="2017-10" db="EMBL/GenBank/DDBJ databases">
        <authorList>
            <person name="Enke T.N."/>
            <person name="Cordero O.X."/>
        </authorList>
    </citation>
    <scope>NUCLEOTIDE SEQUENCE</scope>
    <source>
        <strain evidence="4">4G03</strain>
    </source>
</reference>
<evidence type="ECO:0008006" key="7">
    <source>
        <dbReference type="Google" id="ProtNLM"/>
    </source>
</evidence>
<evidence type="ECO:0000256" key="1">
    <source>
        <dbReference type="SAM" id="Coils"/>
    </source>
</evidence>
<organism evidence="4 5">
    <name type="scientific">Tenacibaculum discolor</name>
    <dbReference type="NCBI Taxonomy" id="361581"/>
    <lineage>
        <taxon>Bacteria</taxon>
        <taxon>Pseudomonadati</taxon>
        <taxon>Bacteroidota</taxon>
        <taxon>Flavobacteriia</taxon>
        <taxon>Flavobacteriales</taxon>
        <taxon>Flavobacteriaceae</taxon>
        <taxon>Tenacibaculum</taxon>
    </lineage>
</organism>
<dbReference type="EMBL" id="PDUU01000020">
    <property type="protein sequence ID" value="PHN96207.1"/>
    <property type="molecule type" value="Genomic_DNA"/>
</dbReference>
<evidence type="ECO:0000256" key="2">
    <source>
        <dbReference type="SAM" id="Phobius"/>
    </source>
</evidence>
<dbReference type="Proteomes" id="UP000222163">
    <property type="component" value="Unassembled WGS sequence"/>
</dbReference>
<keyword evidence="2" id="KW-0812">Transmembrane</keyword>
<gene>
    <name evidence="4" type="ORF">CSC81_15130</name>
    <name evidence="3" type="ORF">Q8W23_09915</name>
</gene>
<keyword evidence="2" id="KW-0472">Membrane</keyword>
<evidence type="ECO:0000313" key="3">
    <source>
        <dbReference type="EMBL" id="MDP2541786.1"/>
    </source>
</evidence>
<keyword evidence="6" id="KW-1185">Reference proteome</keyword>
<proteinExistence type="predicted"/>
<dbReference type="EMBL" id="JAUYVU010000007">
    <property type="protein sequence ID" value="MDP2541786.1"/>
    <property type="molecule type" value="Genomic_DNA"/>
</dbReference>
<dbReference type="AlphaFoldDB" id="A0A2G1BQA2"/>
<dbReference type="Proteomes" id="UP001242342">
    <property type="component" value="Unassembled WGS sequence"/>
</dbReference>
<evidence type="ECO:0000313" key="6">
    <source>
        <dbReference type="Proteomes" id="UP001242342"/>
    </source>
</evidence>
<dbReference type="RefSeq" id="WP_099216584.1">
    <property type="nucleotide sequence ID" value="NZ_JAUYVU010000007.1"/>
</dbReference>
<keyword evidence="1" id="KW-0175">Coiled coil</keyword>